<accession>A0A365K8Q3</accession>
<sequence>MKIADSYPYPVLDQNTEDYIDSIFEVEYKVIPVFGELKINLSLKLKNPGIEALINKGAATFTLHVECPQTSYRRMFKHSENVISETIPLSTLRGKIFIHTFILAETKIEKYTNELLSDWFKNVNLTFEKGYIMGIAEAIEIIVPDDNTDLLEFPSIIDIHRSIEGEYMEVDMYSQNIIISLPASEYDVYARNGDKKFKSTIIAAVIFPALISIFGELKGNVGEFEEHTWYQVMDKTFKDNNYDLTTMGKGSLTPLKAAQLVLRKPLSAALSEIQNNMSEEEE</sequence>
<evidence type="ECO:0000313" key="1">
    <source>
        <dbReference type="EMBL" id="RAZ69183.1"/>
    </source>
</evidence>
<organism evidence="1 2">
    <name type="scientific">Planococcus maitriensis</name>
    <dbReference type="NCBI Taxonomy" id="221799"/>
    <lineage>
        <taxon>Bacteria</taxon>
        <taxon>Bacillati</taxon>
        <taxon>Bacillota</taxon>
        <taxon>Bacilli</taxon>
        <taxon>Bacillales</taxon>
        <taxon>Caryophanaceae</taxon>
        <taxon>Planococcus</taxon>
    </lineage>
</organism>
<dbReference type="AlphaFoldDB" id="A0A365K8Q3"/>
<proteinExistence type="predicted"/>
<reference evidence="1 2" key="1">
    <citation type="submission" date="2018-06" db="EMBL/GenBank/DDBJ databases">
        <title>The draft genome sequences of strains SCU63 and S1.</title>
        <authorList>
            <person name="Gan L."/>
        </authorList>
    </citation>
    <scope>NUCLEOTIDE SEQUENCE [LARGE SCALE GENOMIC DNA]</scope>
    <source>
        <strain evidence="1 2">S1</strain>
    </source>
</reference>
<dbReference type="Proteomes" id="UP000251869">
    <property type="component" value="Unassembled WGS sequence"/>
</dbReference>
<evidence type="ECO:0000313" key="2">
    <source>
        <dbReference type="Proteomes" id="UP000251869"/>
    </source>
</evidence>
<comment type="caution">
    <text evidence="1">The sequence shown here is derived from an EMBL/GenBank/DDBJ whole genome shotgun (WGS) entry which is preliminary data.</text>
</comment>
<keyword evidence="2" id="KW-1185">Reference proteome</keyword>
<dbReference type="EMBL" id="QLZQ01000001">
    <property type="protein sequence ID" value="RAZ69183.1"/>
    <property type="molecule type" value="Genomic_DNA"/>
</dbReference>
<protein>
    <submittedName>
        <fullName evidence="1">Uncharacterized protein</fullName>
    </submittedName>
</protein>
<dbReference type="RefSeq" id="WP_112229893.1">
    <property type="nucleotide sequence ID" value="NZ_QLZQ01000001.1"/>
</dbReference>
<gene>
    <name evidence="1" type="ORF">DP119_00525</name>
</gene>
<name>A0A365K8Q3_9BACL</name>
<dbReference type="OrthoDB" id="2339732at2"/>